<name>A0ABT4LI57_9PROT</name>
<keyword evidence="1" id="KW-0812">Transmembrane</keyword>
<organism evidence="2 3">
    <name type="scientific">Kiloniella laminariae</name>
    <dbReference type="NCBI Taxonomy" id="454162"/>
    <lineage>
        <taxon>Bacteria</taxon>
        <taxon>Pseudomonadati</taxon>
        <taxon>Pseudomonadota</taxon>
        <taxon>Alphaproteobacteria</taxon>
        <taxon>Rhodospirillales</taxon>
        <taxon>Kiloniellaceae</taxon>
        <taxon>Kiloniella</taxon>
    </lineage>
</organism>
<accession>A0ABT4LI57</accession>
<keyword evidence="3" id="KW-1185">Reference proteome</keyword>
<evidence type="ECO:0000313" key="3">
    <source>
        <dbReference type="Proteomes" id="UP001069802"/>
    </source>
</evidence>
<reference evidence="2" key="1">
    <citation type="submission" date="2022-12" db="EMBL/GenBank/DDBJ databases">
        <title>Bacterial isolates from different developmental stages of Nematostella vectensis.</title>
        <authorList>
            <person name="Fraune S."/>
        </authorList>
    </citation>
    <scope>NUCLEOTIDE SEQUENCE</scope>
    <source>
        <strain evidence="2">G21630-S1</strain>
    </source>
</reference>
<comment type="caution">
    <text evidence="2">The sequence shown here is derived from an EMBL/GenBank/DDBJ whole genome shotgun (WGS) entry which is preliminary data.</text>
</comment>
<sequence length="152" mass="16753">MGRLPLLIILLLLAVFLMPSAILACVLMVPSLVAFIVDRNKQRYLTMTVGLPNFCGILPALTSLWERGQTFDGAFSGIADPWNMMVAYSAAGFGWMVYFGVPVVVSSYLSISTEGKIKQVRKYQEDLVEAWGESVRQAARATASPEENENDE</sequence>
<feature type="transmembrane region" description="Helical" evidence="1">
    <location>
        <begin position="6"/>
        <end position="37"/>
    </location>
</feature>
<dbReference type="Proteomes" id="UP001069802">
    <property type="component" value="Unassembled WGS sequence"/>
</dbReference>
<dbReference type="PROSITE" id="PS51257">
    <property type="entry name" value="PROKAR_LIPOPROTEIN"/>
    <property type="match status" value="1"/>
</dbReference>
<dbReference type="RefSeq" id="WP_269422972.1">
    <property type="nucleotide sequence ID" value="NZ_JAPWGY010000002.1"/>
</dbReference>
<keyword evidence="1" id="KW-1133">Transmembrane helix</keyword>
<protein>
    <recommendedName>
        <fullName evidence="4">Acyl-CoA synthetase</fullName>
    </recommendedName>
</protein>
<feature type="transmembrane region" description="Helical" evidence="1">
    <location>
        <begin position="85"/>
        <end position="111"/>
    </location>
</feature>
<evidence type="ECO:0000313" key="2">
    <source>
        <dbReference type="EMBL" id="MCZ4280792.1"/>
    </source>
</evidence>
<feature type="transmembrane region" description="Helical" evidence="1">
    <location>
        <begin position="44"/>
        <end position="65"/>
    </location>
</feature>
<gene>
    <name evidence="2" type="ORF">O4H49_08385</name>
</gene>
<evidence type="ECO:0008006" key="4">
    <source>
        <dbReference type="Google" id="ProtNLM"/>
    </source>
</evidence>
<evidence type="ECO:0000256" key="1">
    <source>
        <dbReference type="SAM" id="Phobius"/>
    </source>
</evidence>
<proteinExistence type="predicted"/>
<keyword evidence="1" id="KW-0472">Membrane</keyword>
<dbReference type="EMBL" id="JAPWGY010000002">
    <property type="protein sequence ID" value="MCZ4280792.1"/>
    <property type="molecule type" value="Genomic_DNA"/>
</dbReference>